<keyword evidence="2" id="KW-1185">Reference proteome</keyword>
<comment type="caution">
    <text evidence="1">The sequence shown here is derived from an EMBL/GenBank/DDBJ whole genome shotgun (WGS) entry which is preliminary data.</text>
</comment>
<protein>
    <submittedName>
        <fullName evidence="1">Uncharacterized protein</fullName>
    </submittedName>
</protein>
<name>A0ABV0XYD8_9TELE</name>
<dbReference type="Proteomes" id="UP001469553">
    <property type="component" value="Unassembled WGS sequence"/>
</dbReference>
<organism evidence="1 2">
    <name type="scientific">Ameca splendens</name>
    <dbReference type="NCBI Taxonomy" id="208324"/>
    <lineage>
        <taxon>Eukaryota</taxon>
        <taxon>Metazoa</taxon>
        <taxon>Chordata</taxon>
        <taxon>Craniata</taxon>
        <taxon>Vertebrata</taxon>
        <taxon>Euteleostomi</taxon>
        <taxon>Actinopterygii</taxon>
        <taxon>Neopterygii</taxon>
        <taxon>Teleostei</taxon>
        <taxon>Neoteleostei</taxon>
        <taxon>Acanthomorphata</taxon>
        <taxon>Ovalentaria</taxon>
        <taxon>Atherinomorphae</taxon>
        <taxon>Cyprinodontiformes</taxon>
        <taxon>Goodeidae</taxon>
        <taxon>Ameca</taxon>
    </lineage>
</organism>
<evidence type="ECO:0000313" key="2">
    <source>
        <dbReference type="Proteomes" id="UP001469553"/>
    </source>
</evidence>
<evidence type="ECO:0000313" key="1">
    <source>
        <dbReference type="EMBL" id="MEQ2286461.1"/>
    </source>
</evidence>
<proteinExistence type="predicted"/>
<reference evidence="1 2" key="1">
    <citation type="submission" date="2021-06" db="EMBL/GenBank/DDBJ databases">
        <authorList>
            <person name="Palmer J.M."/>
        </authorList>
    </citation>
    <scope>NUCLEOTIDE SEQUENCE [LARGE SCALE GENOMIC DNA]</scope>
    <source>
        <strain evidence="1 2">AS_MEX2019</strain>
        <tissue evidence="1">Muscle</tissue>
    </source>
</reference>
<sequence length="212" mass="24388">MKEVGVVTGVGNLKMAATHTHLHHLYTVVFTHKQISLHKRLCSSHTLKINLSCRQESIFFSSEVLLLPQLPPHHHPLVHPAITLLQLSVHRLLPSPQLSPAESAHHTENTWTQSVSWINRRHSEQLTPLSHLIPHPHPVRTLSNLARDQLHHPEGNTHSPPLVWSDISEDYRPYSTKPTSYFQRLEKKHKKSRSRNVCIHITVNIGQVQQRW</sequence>
<accession>A0ABV0XYD8</accession>
<gene>
    <name evidence="1" type="ORF">AMECASPLE_002746</name>
</gene>
<dbReference type="EMBL" id="JAHRIP010018912">
    <property type="protein sequence ID" value="MEQ2286461.1"/>
    <property type="molecule type" value="Genomic_DNA"/>
</dbReference>